<feature type="region of interest" description="Disordered" evidence="1">
    <location>
        <begin position="156"/>
        <end position="176"/>
    </location>
</feature>
<gene>
    <name evidence="2" type="ORF">CLF_107666</name>
</gene>
<evidence type="ECO:0000313" key="2">
    <source>
        <dbReference type="EMBL" id="GAA55351.1"/>
    </source>
</evidence>
<proteinExistence type="predicted"/>
<reference key="2">
    <citation type="submission" date="2011-10" db="EMBL/GenBank/DDBJ databases">
        <title>The genome and transcriptome sequence of Clonorchis sinensis provide insights into the carcinogenic liver fluke.</title>
        <authorList>
            <person name="Wang X."/>
            <person name="Huang Y."/>
            <person name="Chen W."/>
            <person name="Liu H."/>
            <person name="Guo L."/>
            <person name="Chen Y."/>
            <person name="Luo F."/>
            <person name="Zhou W."/>
            <person name="Sun J."/>
            <person name="Mao Q."/>
            <person name="Liang P."/>
            <person name="Zhou C."/>
            <person name="Tian Y."/>
            <person name="Men J."/>
            <person name="Lv X."/>
            <person name="Huang L."/>
            <person name="Zhou J."/>
            <person name="Hu Y."/>
            <person name="Li R."/>
            <person name="Zhang F."/>
            <person name="Lei H."/>
            <person name="Li X."/>
            <person name="Hu X."/>
            <person name="Liang C."/>
            <person name="Xu J."/>
            <person name="Wu Z."/>
            <person name="Yu X."/>
        </authorList>
    </citation>
    <scope>NUCLEOTIDE SEQUENCE</scope>
    <source>
        <strain>Henan</strain>
    </source>
</reference>
<name>G7YQX1_CLOSI</name>
<keyword evidence="3" id="KW-1185">Reference proteome</keyword>
<reference evidence="2" key="1">
    <citation type="journal article" date="2011" name="Genome Biol.">
        <title>The draft genome of the carcinogenic human liver fluke Clonorchis sinensis.</title>
        <authorList>
            <person name="Wang X."/>
            <person name="Chen W."/>
            <person name="Huang Y."/>
            <person name="Sun J."/>
            <person name="Men J."/>
            <person name="Liu H."/>
            <person name="Luo F."/>
            <person name="Guo L."/>
            <person name="Lv X."/>
            <person name="Deng C."/>
            <person name="Zhou C."/>
            <person name="Fan Y."/>
            <person name="Li X."/>
            <person name="Huang L."/>
            <person name="Hu Y."/>
            <person name="Liang C."/>
            <person name="Hu X."/>
            <person name="Xu J."/>
            <person name="Yu X."/>
        </authorList>
    </citation>
    <scope>NUCLEOTIDE SEQUENCE [LARGE SCALE GENOMIC DNA]</scope>
    <source>
        <strain evidence="2">Henan</strain>
    </source>
</reference>
<dbReference type="Proteomes" id="UP000008909">
    <property type="component" value="Unassembled WGS sequence"/>
</dbReference>
<accession>G7YQX1</accession>
<dbReference type="EMBL" id="DF144000">
    <property type="protein sequence ID" value="GAA55351.1"/>
    <property type="molecule type" value="Genomic_DNA"/>
</dbReference>
<protein>
    <submittedName>
        <fullName evidence="2">Uncharacterized protein</fullName>
    </submittedName>
</protein>
<evidence type="ECO:0000313" key="3">
    <source>
        <dbReference type="Proteomes" id="UP000008909"/>
    </source>
</evidence>
<dbReference type="AlphaFoldDB" id="G7YQX1"/>
<sequence length="296" mass="34817">MPTELVEEAKNEVRVKRYQVTEKVFARLARTCLELLLPAWIAFLKYDAFEYAKASHRHYDAFPPPQSVDEFDVIFDGNLVVIKRRYPEVQKMPFQLSPWAALPPEERRVYARIALEKRRFMEKARKLAVRTAFRRQKEEQRKEILHVYVCPQTGDGVGEGSGTLEQPEDGTPREPPSMKKFLTNKSLLNSFQLWLTDQQASWERKKEVEMYKLLIRQLAYVIESSRFLAMSTRRVTTEYLDRKSRLAEAIYQLQVKVSVRAYRDVWRTQKAKEIEEDQKAGNARRLFQLILASGPR</sequence>
<evidence type="ECO:0000256" key="1">
    <source>
        <dbReference type="SAM" id="MobiDB-lite"/>
    </source>
</evidence>
<organism evidence="2 3">
    <name type="scientific">Clonorchis sinensis</name>
    <name type="common">Chinese liver fluke</name>
    <dbReference type="NCBI Taxonomy" id="79923"/>
    <lineage>
        <taxon>Eukaryota</taxon>
        <taxon>Metazoa</taxon>
        <taxon>Spiralia</taxon>
        <taxon>Lophotrochozoa</taxon>
        <taxon>Platyhelminthes</taxon>
        <taxon>Trematoda</taxon>
        <taxon>Digenea</taxon>
        <taxon>Opisthorchiida</taxon>
        <taxon>Opisthorchiata</taxon>
        <taxon>Opisthorchiidae</taxon>
        <taxon>Clonorchis</taxon>
    </lineage>
</organism>